<name>A0AAW1NNT0_9CHLO</name>
<comment type="caution">
    <text evidence="1">The sequence shown here is derived from an EMBL/GenBank/DDBJ whole genome shotgun (WGS) entry which is preliminary data.</text>
</comment>
<keyword evidence="2" id="KW-1185">Reference proteome</keyword>
<protein>
    <submittedName>
        <fullName evidence="1">Uncharacterized protein</fullName>
    </submittedName>
</protein>
<organism evidence="1 2">
    <name type="scientific">Symbiochloris irregularis</name>
    <dbReference type="NCBI Taxonomy" id="706552"/>
    <lineage>
        <taxon>Eukaryota</taxon>
        <taxon>Viridiplantae</taxon>
        <taxon>Chlorophyta</taxon>
        <taxon>core chlorophytes</taxon>
        <taxon>Trebouxiophyceae</taxon>
        <taxon>Trebouxiales</taxon>
        <taxon>Trebouxiaceae</taxon>
        <taxon>Symbiochloris</taxon>
    </lineage>
</organism>
<gene>
    <name evidence="1" type="ORF">WJX73_005972</name>
</gene>
<proteinExistence type="predicted"/>
<sequence length="107" mass="11549">MEGFGNYLHATAWAAIVLAGSVQYAVWDLLGSLEESEIVHCRSPTVEDTCSDASASSARHEALPVSTHACCLGLKSWESDLSCSSPTSSQTCATDFLHHHPTLRTWL</sequence>
<accession>A0AAW1NNT0</accession>
<dbReference type="Proteomes" id="UP001465755">
    <property type="component" value="Unassembled WGS sequence"/>
</dbReference>
<evidence type="ECO:0000313" key="1">
    <source>
        <dbReference type="EMBL" id="KAK9785876.1"/>
    </source>
</evidence>
<dbReference type="EMBL" id="JALJOQ010000287">
    <property type="protein sequence ID" value="KAK9785876.1"/>
    <property type="molecule type" value="Genomic_DNA"/>
</dbReference>
<evidence type="ECO:0000313" key="2">
    <source>
        <dbReference type="Proteomes" id="UP001465755"/>
    </source>
</evidence>
<dbReference type="AlphaFoldDB" id="A0AAW1NNT0"/>
<reference evidence="1 2" key="1">
    <citation type="journal article" date="2024" name="Nat. Commun.">
        <title>Phylogenomics reveals the evolutionary origins of lichenization in chlorophyte algae.</title>
        <authorList>
            <person name="Puginier C."/>
            <person name="Libourel C."/>
            <person name="Otte J."/>
            <person name="Skaloud P."/>
            <person name="Haon M."/>
            <person name="Grisel S."/>
            <person name="Petersen M."/>
            <person name="Berrin J.G."/>
            <person name="Delaux P.M."/>
            <person name="Dal Grande F."/>
            <person name="Keller J."/>
        </authorList>
    </citation>
    <scope>NUCLEOTIDE SEQUENCE [LARGE SCALE GENOMIC DNA]</scope>
    <source>
        <strain evidence="1 2">SAG 2036</strain>
    </source>
</reference>